<sequence length="163" mass="18242">MVLVGGVWRHVDTDPTEAQPAKRPIFPLPTGHGFLGGKEERSKIPGPANRHMPFKENWTKRVTPIVEHSRLQVRFTLKLRNVEIRTCKEMKDVCALTEAVSPEALALVRWDDLFLESLEITDVKPVKGDHLSRAIGRISGKGETTKFLYGSIRAVLSSAADQF</sequence>
<dbReference type="PANTHER" id="PTHR12826">
    <property type="entry name" value="RIBONUCLEASE Y"/>
    <property type="match status" value="1"/>
</dbReference>
<keyword evidence="3" id="KW-1185">Reference proteome</keyword>
<gene>
    <name evidence="2" type="ORF">NYPRO_LOCUS7781</name>
</gene>
<keyword evidence="1" id="KW-0694">RNA-binding</keyword>
<evidence type="ECO:0000313" key="2">
    <source>
        <dbReference type="EMBL" id="CAD7674986.1"/>
    </source>
</evidence>
<reference evidence="2" key="1">
    <citation type="submission" date="2020-12" db="EMBL/GenBank/DDBJ databases">
        <authorList>
            <consortium name="Molecular Ecology Group"/>
        </authorList>
    </citation>
    <scope>NUCLEOTIDE SEQUENCE</scope>
    <source>
        <strain evidence="2">TBG_1078</strain>
    </source>
</reference>
<name>A0A811YCV8_NYCPR</name>
<proteinExistence type="predicted"/>
<dbReference type="Proteomes" id="UP000645828">
    <property type="component" value="Unassembled WGS sequence"/>
</dbReference>
<dbReference type="PANTHER" id="PTHR12826:SF13">
    <property type="entry name" value="RNA-BINDING PROTEIN PNO1"/>
    <property type="match status" value="1"/>
</dbReference>
<protein>
    <submittedName>
        <fullName evidence="2">(raccoon dog) hypothetical protein</fullName>
    </submittedName>
</protein>
<dbReference type="EMBL" id="CAJHUB010000673">
    <property type="protein sequence ID" value="CAD7674986.1"/>
    <property type="molecule type" value="Genomic_DNA"/>
</dbReference>
<dbReference type="GO" id="GO:0003723">
    <property type="term" value="F:RNA binding"/>
    <property type="evidence" value="ECO:0007669"/>
    <property type="project" value="UniProtKB-KW"/>
</dbReference>
<organism evidence="2 3">
    <name type="scientific">Nyctereutes procyonoides</name>
    <name type="common">Raccoon dog</name>
    <name type="synonym">Canis procyonoides</name>
    <dbReference type="NCBI Taxonomy" id="34880"/>
    <lineage>
        <taxon>Eukaryota</taxon>
        <taxon>Metazoa</taxon>
        <taxon>Chordata</taxon>
        <taxon>Craniata</taxon>
        <taxon>Vertebrata</taxon>
        <taxon>Euteleostomi</taxon>
        <taxon>Mammalia</taxon>
        <taxon>Eutheria</taxon>
        <taxon>Laurasiatheria</taxon>
        <taxon>Carnivora</taxon>
        <taxon>Caniformia</taxon>
        <taxon>Canidae</taxon>
        <taxon>Nyctereutes</taxon>
    </lineage>
</organism>
<dbReference type="GO" id="GO:0005634">
    <property type="term" value="C:nucleus"/>
    <property type="evidence" value="ECO:0007669"/>
    <property type="project" value="TreeGrafter"/>
</dbReference>
<accession>A0A811YCV8</accession>
<comment type="caution">
    <text evidence="2">The sequence shown here is derived from an EMBL/GenBank/DDBJ whole genome shotgun (WGS) entry which is preliminary data.</text>
</comment>
<evidence type="ECO:0000256" key="1">
    <source>
        <dbReference type="ARBA" id="ARBA00022884"/>
    </source>
</evidence>
<evidence type="ECO:0000313" key="3">
    <source>
        <dbReference type="Proteomes" id="UP000645828"/>
    </source>
</evidence>
<dbReference type="AlphaFoldDB" id="A0A811YCV8"/>